<dbReference type="OrthoDB" id="421171at2"/>
<keyword evidence="2" id="KW-0808">Transferase</keyword>
<evidence type="ECO:0000313" key="3">
    <source>
        <dbReference type="Proteomes" id="UP000003835"/>
    </source>
</evidence>
<accession>B4VS46</accession>
<dbReference type="eggNOG" id="COG2520">
    <property type="taxonomic scope" value="Bacteria"/>
</dbReference>
<protein>
    <submittedName>
        <fullName evidence="2">Methyltransferase, FkbM family protein</fullName>
    </submittedName>
</protein>
<dbReference type="InterPro" id="IPR029063">
    <property type="entry name" value="SAM-dependent_MTases_sf"/>
</dbReference>
<feature type="domain" description="Methyltransferase FkbM" evidence="1">
    <location>
        <begin position="79"/>
        <end position="238"/>
    </location>
</feature>
<dbReference type="RefSeq" id="WP_006101474.1">
    <property type="nucleotide sequence ID" value="NZ_DS989850.1"/>
</dbReference>
<dbReference type="Gene3D" id="3.40.50.150">
    <property type="entry name" value="Vaccinia Virus protein VP39"/>
    <property type="match status" value="1"/>
</dbReference>
<evidence type="ECO:0000313" key="2">
    <source>
        <dbReference type="EMBL" id="EDX75202.1"/>
    </source>
</evidence>
<name>B4VS46_9CYAN</name>
<dbReference type="GO" id="GO:0032259">
    <property type="term" value="P:methylation"/>
    <property type="evidence" value="ECO:0007669"/>
    <property type="project" value="UniProtKB-KW"/>
</dbReference>
<dbReference type="NCBIfam" id="TIGR01444">
    <property type="entry name" value="fkbM_fam"/>
    <property type="match status" value="1"/>
</dbReference>
<keyword evidence="3" id="KW-1185">Reference proteome</keyword>
<dbReference type="InterPro" id="IPR052514">
    <property type="entry name" value="SAM-dependent_MTase"/>
</dbReference>
<organism evidence="2 3">
    <name type="scientific">Coleofasciculus chthonoplastes PCC 7420</name>
    <dbReference type="NCBI Taxonomy" id="118168"/>
    <lineage>
        <taxon>Bacteria</taxon>
        <taxon>Bacillati</taxon>
        <taxon>Cyanobacteriota</taxon>
        <taxon>Cyanophyceae</taxon>
        <taxon>Coleofasciculales</taxon>
        <taxon>Coleofasciculaceae</taxon>
        <taxon>Coleofasciculus</taxon>
    </lineage>
</organism>
<proteinExistence type="predicted"/>
<evidence type="ECO:0000259" key="1">
    <source>
        <dbReference type="Pfam" id="PF05050"/>
    </source>
</evidence>
<reference evidence="2 3" key="1">
    <citation type="submission" date="2008-07" db="EMBL/GenBank/DDBJ databases">
        <authorList>
            <person name="Tandeau de Marsac N."/>
            <person name="Ferriera S."/>
            <person name="Johnson J."/>
            <person name="Kravitz S."/>
            <person name="Beeson K."/>
            <person name="Sutton G."/>
            <person name="Rogers Y.-H."/>
            <person name="Friedman R."/>
            <person name="Frazier M."/>
            <person name="Venter J.C."/>
        </authorList>
    </citation>
    <scope>NUCLEOTIDE SEQUENCE [LARGE SCALE GENOMIC DNA]</scope>
    <source>
        <strain evidence="2 3">PCC 7420</strain>
    </source>
</reference>
<dbReference type="CDD" id="cd02440">
    <property type="entry name" value="AdoMet_MTases"/>
    <property type="match status" value="1"/>
</dbReference>
<dbReference type="AlphaFoldDB" id="B4VS46"/>
<dbReference type="PANTHER" id="PTHR34203">
    <property type="entry name" value="METHYLTRANSFERASE, FKBM FAMILY PROTEIN"/>
    <property type="match status" value="1"/>
</dbReference>
<keyword evidence="2" id="KW-0489">Methyltransferase</keyword>
<sequence length="288" mass="32427">MKNILGAIRWKSRQKYSQIRCHLSRGHYIWKLENGIQFVSRQGDAFSHILYVCQGHEKVEMSWCRRWIEAGEPGQSIIDCGANIGYFSAVLAQACSLNQILAIEGNKRTAEICKQNFALLGIENATVIEAILSASSSDKYVIPDIPGREPWQQAVKTDASSDVFTTTLDEIVAEYKINPSLVKIDCEGFETFIIKGANYLLSYLRPALMIECNDKALKSAGSSRNNLFEILRSFNYKLFHLASFTGRKPFGVEVDNDFPASEFNLSAIPNDKISLKKWHNSVNFELAK</sequence>
<dbReference type="Pfam" id="PF05050">
    <property type="entry name" value="Methyltransf_21"/>
    <property type="match status" value="1"/>
</dbReference>
<dbReference type="GO" id="GO:0008168">
    <property type="term" value="F:methyltransferase activity"/>
    <property type="evidence" value="ECO:0007669"/>
    <property type="project" value="UniProtKB-KW"/>
</dbReference>
<dbReference type="SUPFAM" id="SSF53335">
    <property type="entry name" value="S-adenosyl-L-methionine-dependent methyltransferases"/>
    <property type="match status" value="1"/>
</dbReference>
<dbReference type="STRING" id="118168.MC7420_2206"/>
<dbReference type="HOGENOM" id="CLU_082068_0_0_3"/>
<dbReference type="InterPro" id="IPR006342">
    <property type="entry name" value="FkbM_mtfrase"/>
</dbReference>
<dbReference type="PANTHER" id="PTHR34203:SF15">
    <property type="entry name" value="SLL1173 PROTEIN"/>
    <property type="match status" value="1"/>
</dbReference>
<dbReference type="Proteomes" id="UP000003835">
    <property type="component" value="Unassembled WGS sequence"/>
</dbReference>
<gene>
    <name evidence="2" type="ORF">MC7420_2206</name>
</gene>
<dbReference type="EMBL" id="DS989850">
    <property type="protein sequence ID" value="EDX75202.1"/>
    <property type="molecule type" value="Genomic_DNA"/>
</dbReference>